<gene>
    <name evidence="1" type="ORF">Poly41_55880</name>
</gene>
<dbReference type="Pfam" id="PF13366">
    <property type="entry name" value="PDDEXK_3"/>
    <property type="match status" value="1"/>
</dbReference>
<dbReference type="EMBL" id="SJPV01000012">
    <property type="protein sequence ID" value="TWU32610.1"/>
    <property type="molecule type" value="Genomic_DNA"/>
</dbReference>
<name>A0A5C6D717_9BACT</name>
<evidence type="ECO:0008006" key="3">
    <source>
        <dbReference type="Google" id="ProtNLM"/>
    </source>
</evidence>
<protein>
    <recommendedName>
        <fullName evidence="3">GxxExxY protein</fullName>
    </recommendedName>
</protein>
<dbReference type="InterPro" id="IPR026350">
    <property type="entry name" value="GxxExxY"/>
</dbReference>
<evidence type="ECO:0000313" key="1">
    <source>
        <dbReference type="EMBL" id="TWU32610.1"/>
    </source>
</evidence>
<proteinExistence type="predicted"/>
<organism evidence="1 2">
    <name type="scientific">Novipirellula artificiosorum</name>
    <dbReference type="NCBI Taxonomy" id="2528016"/>
    <lineage>
        <taxon>Bacteria</taxon>
        <taxon>Pseudomonadati</taxon>
        <taxon>Planctomycetota</taxon>
        <taxon>Planctomycetia</taxon>
        <taxon>Pirellulales</taxon>
        <taxon>Pirellulaceae</taxon>
        <taxon>Novipirellula</taxon>
    </lineage>
</organism>
<dbReference type="AlphaFoldDB" id="A0A5C6D717"/>
<accession>A0A5C6D717</accession>
<dbReference type="Proteomes" id="UP000319143">
    <property type="component" value="Unassembled WGS sequence"/>
</dbReference>
<dbReference type="NCBIfam" id="TIGR04256">
    <property type="entry name" value="GxxExxY"/>
    <property type="match status" value="1"/>
</dbReference>
<evidence type="ECO:0000313" key="2">
    <source>
        <dbReference type="Proteomes" id="UP000319143"/>
    </source>
</evidence>
<reference evidence="1 2" key="1">
    <citation type="submission" date="2019-02" db="EMBL/GenBank/DDBJ databases">
        <title>Deep-cultivation of Planctomycetes and their phenomic and genomic characterization uncovers novel biology.</title>
        <authorList>
            <person name="Wiegand S."/>
            <person name="Jogler M."/>
            <person name="Boedeker C."/>
            <person name="Pinto D."/>
            <person name="Vollmers J."/>
            <person name="Rivas-Marin E."/>
            <person name="Kohn T."/>
            <person name="Peeters S.H."/>
            <person name="Heuer A."/>
            <person name="Rast P."/>
            <person name="Oberbeckmann S."/>
            <person name="Bunk B."/>
            <person name="Jeske O."/>
            <person name="Meyerdierks A."/>
            <person name="Storesund J.E."/>
            <person name="Kallscheuer N."/>
            <person name="Luecker S."/>
            <person name="Lage O.M."/>
            <person name="Pohl T."/>
            <person name="Merkel B.J."/>
            <person name="Hornburger P."/>
            <person name="Mueller R.-W."/>
            <person name="Bruemmer F."/>
            <person name="Labrenz M."/>
            <person name="Spormann A.M."/>
            <person name="Op Den Camp H."/>
            <person name="Overmann J."/>
            <person name="Amann R."/>
            <person name="Jetten M.S.M."/>
            <person name="Mascher T."/>
            <person name="Medema M.H."/>
            <person name="Devos D.P."/>
            <person name="Kaster A.-K."/>
            <person name="Ovreas L."/>
            <person name="Rohde M."/>
            <person name="Galperin M.Y."/>
            <person name="Jogler C."/>
        </authorList>
    </citation>
    <scope>NUCLEOTIDE SEQUENCE [LARGE SCALE GENOMIC DNA]</scope>
    <source>
        <strain evidence="1 2">Poly41</strain>
    </source>
</reference>
<keyword evidence="2" id="KW-1185">Reference proteome</keyword>
<comment type="caution">
    <text evidence="1">The sequence shown here is derived from an EMBL/GenBank/DDBJ whole genome shotgun (WGS) entry which is preliminary data.</text>
</comment>
<sequence length="123" mass="13749">MEVNVITGQVVDASIKVHQHLGPGLLESAYEACLAYELRKRGLDVGVQVPLPIQYEEVQLDVGYRLDLLVESRVIVELKSVEKMIPLYDAQLLSYLKLSGKKIGLLINFNVVKLVDGLKRFAN</sequence>
<dbReference type="OrthoDB" id="9806869at2"/>